<gene>
    <name evidence="2" type="ORF">BCIN_10g00470</name>
</gene>
<organism evidence="2 3">
    <name type="scientific">Botryotinia fuckeliana (strain B05.10)</name>
    <name type="common">Noble rot fungus</name>
    <name type="synonym">Botrytis cinerea</name>
    <dbReference type="NCBI Taxonomy" id="332648"/>
    <lineage>
        <taxon>Eukaryota</taxon>
        <taxon>Fungi</taxon>
        <taxon>Dikarya</taxon>
        <taxon>Ascomycota</taxon>
        <taxon>Pezizomycotina</taxon>
        <taxon>Leotiomycetes</taxon>
        <taxon>Helotiales</taxon>
        <taxon>Sclerotiniaceae</taxon>
        <taxon>Botrytis</taxon>
    </lineage>
</organism>
<dbReference type="VEuPathDB" id="FungiDB:Bcin10g00470"/>
<feature type="compositionally biased region" description="Basic residues" evidence="1">
    <location>
        <begin position="598"/>
        <end position="611"/>
    </location>
</feature>
<feature type="region of interest" description="Disordered" evidence="1">
    <location>
        <begin position="587"/>
        <end position="642"/>
    </location>
</feature>
<feature type="compositionally biased region" description="Low complexity" evidence="1">
    <location>
        <begin position="587"/>
        <end position="597"/>
    </location>
</feature>
<reference evidence="2 3" key="2">
    <citation type="journal article" date="2012" name="Eukaryot. Cell">
        <title>Genome update of Botrytis cinerea strains B05.10 and T4.</title>
        <authorList>
            <person name="Staats M."/>
            <person name="van Kan J.A."/>
        </authorList>
    </citation>
    <scope>NUCLEOTIDE SEQUENCE [LARGE SCALE GENOMIC DNA]</scope>
    <source>
        <strain evidence="2 3">B05.10</strain>
    </source>
</reference>
<evidence type="ECO:0000313" key="3">
    <source>
        <dbReference type="Proteomes" id="UP000001798"/>
    </source>
</evidence>
<proteinExistence type="predicted"/>
<dbReference type="KEGG" id="bfu:BCIN_10g00470"/>
<dbReference type="Proteomes" id="UP000001798">
    <property type="component" value="Chromosome 10"/>
</dbReference>
<dbReference type="RefSeq" id="XP_024551181.1">
    <property type="nucleotide sequence ID" value="XM_024695387.1"/>
</dbReference>
<dbReference type="GeneID" id="5434747"/>
<dbReference type="AlphaFoldDB" id="A0A384JU50"/>
<protein>
    <submittedName>
        <fullName evidence="2">Uncharacterized protein</fullName>
    </submittedName>
</protein>
<feature type="region of interest" description="Disordered" evidence="1">
    <location>
        <begin position="171"/>
        <end position="194"/>
    </location>
</feature>
<name>A0A384JU50_BOTFB</name>
<dbReference type="OrthoDB" id="5307331at2759"/>
<evidence type="ECO:0000256" key="1">
    <source>
        <dbReference type="SAM" id="MobiDB-lite"/>
    </source>
</evidence>
<reference evidence="2 3" key="3">
    <citation type="journal article" date="2017" name="Mol. Plant Pathol.">
        <title>A gapless genome sequence of the fungus Botrytis cinerea.</title>
        <authorList>
            <person name="Van Kan J.A."/>
            <person name="Stassen J.H."/>
            <person name="Mosbach A."/>
            <person name="Van Der Lee T.A."/>
            <person name="Faino L."/>
            <person name="Farmer A.D."/>
            <person name="Papasotiriou D.G."/>
            <person name="Zhou S."/>
            <person name="Seidl M.F."/>
            <person name="Cottam E."/>
            <person name="Edel D."/>
            <person name="Hahn M."/>
            <person name="Schwartz D.C."/>
            <person name="Dietrich R.A."/>
            <person name="Widdison S."/>
            <person name="Scalliet G."/>
        </authorList>
    </citation>
    <scope>NUCLEOTIDE SEQUENCE [LARGE SCALE GENOMIC DNA]</scope>
    <source>
        <strain evidence="2 3">B05.10</strain>
    </source>
</reference>
<sequence length="642" mass="72822">MSEFSFNDYLLDDQYQFFDGADLHSPVYPVDEHQTLQGPPQPFQFEEFLNQPDAEMQGNPTQVELSLPHITDNATVNLRPFNRSIIYPQSFNQGFIGSMQPVQQVPAPFEFPPYYENSVLNEFPDPAYPLHIIDRAGRLPRNIMAALQQGVKRHREFDDQILQAIASGIDTSEPFGLDQQSNKKRETSKGKGKALAISIEQDPEELVLSEYEYDAEDFTLSDNEAEPESGPAPGPAPKEDETPVRPIKVPGKKWIKPNATTLGKNKRSKNIQSLNPSSFYTPLAQPPRSWGAPNRAGVHPFQYTKDGELKPHVRYTVNQIQEFIFNHPGHTVQGQRHTKHSGLTLWVQNVPSDSAARYSHQNSDKCRFEDCPVRNGTIHKGHYRVAFDEQSSDPLITDPFHNAGHVHLYCLEKFLDFPFLCANFNVRPDDRILPEGRNKMAITRDHLEMKKDVSKFIRRAERNFAHQSTIAPRNSYSYENTLSYTLTAKALELEPPNRQRFRDNRPNANSIDKHMNNLDLFVAAINNRKGKQVAGNASDFEAPFFRQPRKNNKRKAVEVDEEEDAEFEIDDKVLNVDDDTIAADTAIVSSKAKPSSRPAKKARIQRKRKAKVVVVSSDSSDDSADDSDISEWAPVVKRSTSR</sequence>
<accession>A0A384JU50</accession>
<keyword evidence="3" id="KW-1185">Reference proteome</keyword>
<feature type="compositionally biased region" description="Acidic residues" evidence="1">
    <location>
        <begin position="619"/>
        <end position="629"/>
    </location>
</feature>
<reference evidence="2 3" key="1">
    <citation type="journal article" date="2011" name="PLoS Genet.">
        <title>Genomic analysis of the necrotrophic fungal pathogens Sclerotinia sclerotiorum and Botrytis cinerea.</title>
        <authorList>
            <person name="Amselem J."/>
            <person name="Cuomo C.A."/>
            <person name="van Kan J.A."/>
            <person name="Viaud M."/>
            <person name="Benito E.P."/>
            <person name="Couloux A."/>
            <person name="Coutinho P.M."/>
            <person name="de Vries R.P."/>
            <person name="Dyer P.S."/>
            <person name="Fillinger S."/>
            <person name="Fournier E."/>
            <person name="Gout L."/>
            <person name="Hahn M."/>
            <person name="Kohn L."/>
            <person name="Lapalu N."/>
            <person name="Plummer K.M."/>
            <person name="Pradier J.M."/>
            <person name="Quevillon E."/>
            <person name="Sharon A."/>
            <person name="Simon A."/>
            <person name="ten Have A."/>
            <person name="Tudzynski B."/>
            <person name="Tudzynski P."/>
            <person name="Wincker P."/>
            <person name="Andrew M."/>
            <person name="Anthouard V."/>
            <person name="Beever R.E."/>
            <person name="Beffa R."/>
            <person name="Benoit I."/>
            <person name="Bouzid O."/>
            <person name="Brault B."/>
            <person name="Chen Z."/>
            <person name="Choquer M."/>
            <person name="Collemare J."/>
            <person name="Cotton P."/>
            <person name="Danchin E.G."/>
            <person name="Da Silva C."/>
            <person name="Gautier A."/>
            <person name="Giraud C."/>
            <person name="Giraud T."/>
            <person name="Gonzalez C."/>
            <person name="Grossetete S."/>
            <person name="Guldener U."/>
            <person name="Henrissat B."/>
            <person name="Howlett B.J."/>
            <person name="Kodira C."/>
            <person name="Kretschmer M."/>
            <person name="Lappartient A."/>
            <person name="Leroch M."/>
            <person name="Levis C."/>
            <person name="Mauceli E."/>
            <person name="Neuveglise C."/>
            <person name="Oeser B."/>
            <person name="Pearson M."/>
            <person name="Poulain J."/>
            <person name="Poussereau N."/>
            <person name="Quesneville H."/>
            <person name="Rascle C."/>
            <person name="Schumacher J."/>
            <person name="Segurens B."/>
            <person name="Sexton A."/>
            <person name="Silva E."/>
            <person name="Sirven C."/>
            <person name="Soanes D.M."/>
            <person name="Talbot N.J."/>
            <person name="Templeton M."/>
            <person name="Yandava C."/>
            <person name="Yarden O."/>
            <person name="Zeng Q."/>
            <person name="Rollins J.A."/>
            <person name="Lebrun M.H."/>
            <person name="Dickman M."/>
        </authorList>
    </citation>
    <scope>NUCLEOTIDE SEQUENCE [LARGE SCALE GENOMIC DNA]</scope>
    <source>
        <strain evidence="2 3">B05.10</strain>
    </source>
</reference>
<feature type="region of interest" description="Disordered" evidence="1">
    <location>
        <begin position="222"/>
        <end position="297"/>
    </location>
</feature>
<dbReference type="EMBL" id="CP009814">
    <property type="protein sequence ID" value="ATZ54021.1"/>
    <property type="molecule type" value="Genomic_DNA"/>
</dbReference>
<evidence type="ECO:0000313" key="2">
    <source>
        <dbReference type="EMBL" id="ATZ54021.1"/>
    </source>
</evidence>
<feature type="compositionally biased region" description="Polar residues" evidence="1">
    <location>
        <begin position="270"/>
        <end position="280"/>
    </location>
</feature>